<comment type="caution">
    <text evidence="2">The sequence shown here is derived from an EMBL/GenBank/DDBJ whole genome shotgun (WGS) entry which is preliminary data.</text>
</comment>
<dbReference type="EMBL" id="JAIWYP010000014">
    <property type="protein sequence ID" value="KAH3707672.1"/>
    <property type="molecule type" value="Genomic_DNA"/>
</dbReference>
<evidence type="ECO:0000313" key="2">
    <source>
        <dbReference type="EMBL" id="KAH3707672.1"/>
    </source>
</evidence>
<evidence type="ECO:0000256" key="1">
    <source>
        <dbReference type="SAM" id="MobiDB-lite"/>
    </source>
</evidence>
<feature type="compositionally biased region" description="Basic and acidic residues" evidence="1">
    <location>
        <begin position="30"/>
        <end position="53"/>
    </location>
</feature>
<dbReference type="Proteomes" id="UP000828390">
    <property type="component" value="Unassembled WGS sequence"/>
</dbReference>
<organism evidence="2 3">
    <name type="scientific">Dreissena polymorpha</name>
    <name type="common">Zebra mussel</name>
    <name type="synonym">Mytilus polymorpha</name>
    <dbReference type="NCBI Taxonomy" id="45954"/>
    <lineage>
        <taxon>Eukaryota</taxon>
        <taxon>Metazoa</taxon>
        <taxon>Spiralia</taxon>
        <taxon>Lophotrochozoa</taxon>
        <taxon>Mollusca</taxon>
        <taxon>Bivalvia</taxon>
        <taxon>Autobranchia</taxon>
        <taxon>Heteroconchia</taxon>
        <taxon>Euheterodonta</taxon>
        <taxon>Imparidentia</taxon>
        <taxon>Neoheterodontei</taxon>
        <taxon>Myida</taxon>
        <taxon>Dreissenoidea</taxon>
        <taxon>Dreissenidae</taxon>
        <taxon>Dreissena</taxon>
    </lineage>
</organism>
<protein>
    <submittedName>
        <fullName evidence="2">Uncharacterized protein</fullName>
    </submittedName>
</protein>
<sequence length="96" mass="11023">MASPDSDISFNLRSNNDTSDNKNTENQNHGNDENDIQNHRLSVDRHTPDDDRFVNVTGDAESNFSSNITVETRIVKHKFVDRDSNIEVTLHHLQFQ</sequence>
<accession>A0A9D4BTC4</accession>
<reference evidence="2" key="1">
    <citation type="journal article" date="2019" name="bioRxiv">
        <title>The Genome of the Zebra Mussel, Dreissena polymorpha: A Resource for Invasive Species Research.</title>
        <authorList>
            <person name="McCartney M.A."/>
            <person name="Auch B."/>
            <person name="Kono T."/>
            <person name="Mallez S."/>
            <person name="Zhang Y."/>
            <person name="Obille A."/>
            <person name="Becker A."/>
            <person name="Abrahante J.E."/>
            <person name="Garbe J."/>
            <person name="Badalamenti J.P."/>
            <person name="Herman A."/>
            <person name="Mangelson H."/>
            <person name="Liachko I."/>
            <person name="Sullivan S."/>
            <person name="Sone E.D."/>
            <person name="Koren S."/>
            <person name="Silverstein K.A.T."/>
            <person name="Beckman K.B."/>
            <person name="Gohl D.M."/>
        </authorList>
    </citation>
    <scope>NUCLEOTIDE SEQUENCE</scope>
    <source>
        <strain evidence="2">Duluth1</strain>
        <tissue evidence="2">Whole animal</tissue>
    </source>
</reference>
<keyword evidence="3" id="KW-1185">Reference proteome</keyword>
<proteinExistence type="predicted"/>
<gene>
    <name evidence="2" type="ORF">DPMN_067083</name>
</gene>
<dbReference type="AlphaFoldDB" id="A0A9D4BTC4"/>
<evidence type="ECO:0000313" key="3">
    <source>
        <dbReference type="Proteomes" id="UP000828390"/>
    </source>
</evidence>
<reference evidence="2" key="2">
    <citation type="submission" date="2020-11" db="EMBL/GenBank/DDBJ databases">
        <authorList>
            <person name="McCartney M.A."/>
            <person name="Auch B."/>
            <person name="Kono T."/>
            <person name="Mallez S."/>
            <person name="Becker A."/>
            <person name="Gohl D.M."/>
            <person name="Silverstein K.A.T."/>
            <person name="Koren S."/>
            <person name="Bechman K.B."/>
            <person name="Herman A."/>
            <person name="Abrahante J.E."/>
            <person name="Garbe J."/>
        </authorList>
    </citation>
    <scope>NUCLEOTIDE SEQUENCE</scope>
    <source>
        <strain evidence="2">Duluth1</strain>
        <tissue evidence="2">Whole animal</tissue>
    </source>
</reference>
<feature type="compositionally biased region" description="Polar residues" evidence="1">
    <location>
        <begin position="1"/>
        <end position="18"/>
    </location>
</feature>
<feature type="region of interest" description="Disordered" evidence="1">
    <location>
        <begin position="1"/>
        <end position="58"/>
    </location>
</feature>
<name>A0A9D4BTC4_DREPO</name>